<keyword evidence="7 8" id="KW-0472">Membrane</keyword>
<feature type="transmembrane region" description="Helical" evidence="8">
    <location>
        <begin position="79"/>
        <end position="96"/>
    </location>
</feature>
<dbReference type="InterPro" id="IPR052017">
    <property type="entry name" value="TSUP"/>
</dbReference>
<feature type="transmembrane region" description="Helical" evidence="8">
    <location>
        <begin position="165"/>
        <end position="187"/>
    </location>
</feature>
<dbReference type="AlphaFoldDB" id="A0A7G9S801"/>
<dbReference type="Pfam" id="PF01925">
    <property type="entry name" value="TauE"/>
    <property type="match status" value="1"/>
</dbReference>
<evidence type="ECO:0000256" key="4">
    <source>
        <dbReference type="ARBA" id="ARBA00022475"/>
    </source>
</evidence>
<gene>
    <name evidence="9" type="ORF">H9L06_07980</name>
</gene>
<reference evidence="9 10" key="1">
    <citation type="submission" date="2020-08" db="EMBL/GenBank/DDBJ databases">
        <title>Genome sequence of Leucobacter denitrificans KACC 14055T.</title>
        <authorList>
            <person name="Hyun D.-W."/>
            <person name="Bae J.-W."/>
        </authorList>
    </citation>
    <scope>NUCLEOTIDE SEQUENCE [LARGE SCALE GENOMIC DNA]</scope>
    <source>
        <strain evidence="9 10">KACC 14055</strain>
    </source>
</reference>
<feature type="transmembrane region" description="Helical" evidence="8">
    <location>
        <begin position="199"/>
        <end position="223"/>
    </location>
</feature>
<evidence type="ECO:0000256" key="6">
    <source>
        <dbReference type="ARBA" id="ARBA00022989"/>
    </source>
</evidence>
<evidence type="ECO:0000256" key="8">
    <source>
        <dbReference type="RuleBase" id="RU363041"/>
    </source>
</evidence>
<dbReference type="PANTHER" id="PTHR30269">
    <property type="entry name" value="TRANSMEMBRANE PROTEIN YFCA"/>
    <property type="match status" value="1"/>
</dbReference>
<keyword evidence="4 8" id="KW-1003">Cell membrane</keyword>
<dbReference type="KEGG" id="ldn:H9L06_07980"/>
<evidence type="ECO:0000256" key="1">
    <source>
        <dbReference type="ARBA" id="ARBA00004651"/>
    </source>
</evidence>
<evidence type="ECO:0000313" key="10">
    <source>
        <dbReference type="Proteomes" id="UP000515934"/>
    </source>
</evidence>
<evidence type="ECO:0000313" key="9">
    <source>
        <dbReference type="EMBL" id="QNN63976.1"/>
    </source>
</evidence>
<proteinExistence type="inferred from homology"/>
<dbReference type="Proteomes" id="UP000515934">
    <property type="component" value="Chromosome"/>
</dbReference>
<evidence type="ECO:0000256" key="5">
    <source>
        <dbReference type="ARBA" id="ARBA00022692"/>
    </source>
</evidence>
<accession>A0A7G9S801</accession>
<organism evidence="9 10">
    <name type="scientific">Leucobacter denitrificans</name>
    <dbReference type="NCBI Taxonomy" id="683042"/>
    <lineage>
        <taxon>Bacteria</taxon>
        <taxon>Bacillati</taxon>
        <taxon>Actinomycetota</taxon>
        <taxon>Actinomycetes</taxon>
        <taxon>Micrococcales</taxon>
        <taxon>Microbacteriaceae</taxon>
        <taxon>Leucobacter</taxon>
    </lineage>
</organism>
<keyword evidence="5 8" id="KW-0812">Transmembrane</keyword>
<comment type="similarity">
    <text evidence="2 8">Belongs to the 4-toluene sulfonate uptake permease (TSUP) (TC 2.A.102) family.</text>
</comment>
<dbReference type="PANTHER" id="PTHR30269:SF23">
    <property type="entry name" value="MEMBRANE TRANSPORTER PROTEIN YDHB-RELATED"/>
    <property type="match status" value="1"/>
</dbReference>
<protein>
    <recommendedName>
        <fullName evidence="8">Probable membrane transporter protein</fullName>
    </recommendedName>
</protein>
<dbReference type="InterPro" id="IPR002781">
    <property type="entry name" value="TM_pro_TauE-like"/>
</dbReference>
<dbReference type="EMBL" id="CP060716">
    <property type="protein sequence ID" value="QNN63976.1"/>
    <property type="molecule type" value="Genomic_DNA"/>
</dbReference>
<feature type="transmembrane region" description="Helical" evidence="8">
    <location>
        <begin position="102"/>
        <end position="119"/>
    </location>
</feature>
<evidence type="ECO:0000256" key="2">
    <source>
        <dbReference type="ARBA" id="ARBA00009142"/>
    </source>
</evidence>
<keyword evidence="3" id="KW-0813">Transport</keyword>
<feature type="transmembrane region" description="Helical" evidence="8">
    <location>
        <begin position="235"/>
        <end position="252"/>
    </location>
</feature>
<name>A0A7G9S801_9MICO</name>
<comment type="subcellular location">
    <subcellularLocation>
        <location evidence="1 8">Cell membrane</location>
        <topology evidence="1 8">Multi-pass membrane protein</topology>
    </subcellularLocation>
</comment>
<evidence type="ECO:0000256" key="3">
    <source>
        <dbReference type="ARBA" id="ARBA00022448"/>
    </source>
</evidence>
<keyword evidence="6 8" id="KW-1133">Transmembrane helix</keyword>
<evidence type="ECO:0000256" key="7">
    <source>
        <dbReference type="ARBA" id="ARBA00023136"/>
    </source>
</evidence>
<feature type="transmembrane region" description="Helical" evidence="8">
    <location>
        <begin position="50"/>
        <end position="67"/>
    </location>
</feature>
<keyword evidence="10" id="KW-1185">Reference proteome</keyword>
<dbReference type="GO" id="GO:0005886">
    <property type="term" value="C:plasma membrane"/>
    <property type="evidence" value="ECO:0007669"/>
    <property type="project" value="UniProtKB-SubCell"/>
</dbReference>
<sequence length="253" mass="27086">MQILELPPFAWALLGFAAVLIGLSKTALPGVNTLSIAIFAAFLPPKESTAALLLLLIVGDIFALISYRRHADWKTLIKLIPAVAGGLGVGALFLAFADDTWVRRAIAVILLALVLYAVWQRIRTHKNPTKPRQQTEGSAIARAGYGSLGGFTTMVANAGGAPMSLYFLSAGFPVKAFLGTAAWFFAIINLVKVPIMASLGLFIPEVLSLALLTVPGVVVGAILGRWIASRIQQRSFEYAILLFTALGAIYLFF</sequence>